<evidence type="ECO:0000313" key="2">
    <source>
        <dbReference type="EMBL" id="GBP31787.1"/>
    </source>
</evidence>
<comment type="caution">
    <text evidence="2">The sequence shown here is derived from an EMBL/GenBank/DDBJ whole genome shotgun (WGS) entry which is preliminary data.</text>
</comment>
<proteinExistence type="predicted"/>
<reference evidence="2 3" key="1">
    <citation type="journal article" date="2019" name="Commun. Biol.">
        <title>The bagworm genome reveals a unique fibroin gene that provides high tensile strength.</title>
        <authorList>
            <person name="Kono N."/>
            <person name="Nakamura H."/>
            <person name="Ohtoshi R."/>
            <person name="Tomita M."/>
            <person name="Numata K."/>
            <person name="Arakawa K."/>
        </authorList>
    </citation>
    <scope>NUCLEOTIDE SEQUENCE [LARGE SCALE GENOMIC DNA]</scope>
</reference>
<organism evidence="2 3">
    <name type="scientific">Eumeta variegata</name>
    <name type="common">Bagworm moth</name>
    <name type="synonym">Eumeta japonica</name>
    <dbReference type="NCBI Taxonomy" id="151549"/>
    <lineage>
        <taxon>Eukaryota</taxon>
        <taxon>Metazoa</taxon>
        <taxon>Ecdysozoa</taxon>
        <taxon>Arthropoda</taxon>
        <taxon>Hexapoda</taxon>
        <taxon>Insecta</taxon>
        <taxon>Pterygota</taxon>
        <taxon>Neoptera</taxon>
        <taxon>Endopterygota</taxon>
        <taxon>Lepidoptera</taxon>
        <taxon>Glossata</taxon>
        <taxon>Ditrysia</taxon>
        <taxon>Tineoidea</taxon>
        <taxon>Psychidae</taxon>
        <taxon>Oiketicinae</taxon>
        <taxon>Eumeta</taxon>
    </lineage>
</organism>
<evidence type="ECO:0000313" key="3">
    <source>
        <dbReference type="Proteomes" id="UP000299102"/>
    </source>
</evidence>
<evidence type="ECO:0000256" key="1">
    <source>
        <dbReference type="SAM" id="MobiDB-lite"/>
    </source>
</evidence>
<name>A0A4C1V0L8_EUMVA</name>
<dbReference type="EMBL" id="BGZK01000251">
    <property type="protein sequence ID" value="GBP31787.1"/>
    <property type="molecule type" value="Genomic_DNA"/>
</dbReference>
<dbReference type="AlphaFoldDB" id="A0A4C1V0L8"/>
<protein>
    <submittedName>
        <fullName evidence="2">Uncharacterized protein</fullName>
    </submittedName>
</protein>
<gene>
    <name evidence="2" type="ORF">EVAR_81553_1</name>
</gene>
<sequence>MFTHKKVDLRFTNNMPTDKTEHGQARLTGNGVSKHSGQGGPTHIRNNSSPTLLVNIVKNLTIAYNIASRAPRMGGRVSIASRQWHRTGR</sequence>
<keyword evidence="3" id="KW-1185">Reference proteome</keyword>
<dbReference type="Proteomes" id="UP000299102">
    <property type="component" value="Unassembled WGS sequence"/>
</dbReference>
<feature type="region of interest" description="Disordered" evidence="1">
    <location>
        <begin position="1"/>
        <end position="48"/>
    </location>
</feature>
<accession>A0A4C1V0L8</accession>